<dbReference type="Proteomes" id="UP000490386">
    <property type="component" value="Unassembled WGS sequence"/>
</dbReference>
<dbReference type="PANTHER" id="PTHR43557:SF4">
    <property type="entry name" value="APOPTOSIS-INDUCING FACTOR 1, MITOCHONDRIAL"/>
    <property type="match status" value="1"/>
</dbReference>
<reference evidence="5 6" key="1">
    <citation type="submission" date="2019-09" db="EMBL/GenBank/DDBJ databases">
        <title>Phylogeny of genus Pseudoclavibacter and closely related genus.</title>
        <authorList>
            <person name="Li Y."/>
        </authorList>
    </citation>
    <scope>NUCLEOTIDE SEQUENCE [LARGE SCALE GENOMIC DNA]</scope>
    <source>
        <strain evidence="5 6">THG-MD12</strain>
    </source>
</reference>
<keyword evidence="6" id="KW-1185">Reference proteome</keyword>
<evidence type="ECO:0000313" key="5">
    <source>
        <dbReference type="EMBL" id="KAB1636824.1"/>
    </source>
</evidence>
<dbReference type="GO" id="GO:0016174">
    <property type="term" value="F:NAD(P)H oxidase H2O2-forming activity"/>
    <property type="evidence" value="ECO:0007669"/>
    <property type="project" value="TreeGrafter"/>
</dbReference>
<dbReference type="SUPFAM" id="SSF55424">
    <property type="entry name" value="FAD/NAD-linked reductases, dimerisation (C-terminal) domain"/>
    <property type="match status" value="1"/>
</dbReference>
<dbReference type="SUPFAM" id="SSF51905">
    <property type="entry name" value="FAD/NAD(P)-binding domain"/>
    <property type="match status" value="2"/>
</dbReference>
<dbReference type="RefSeq" id="WP_151424543.1">
    <property type="nucleotide sequence ID" value="NZ_CANKVH010000009.1"/>
</dbReference>
<accession>A0A7J5AZ44</accession>
<dbReference type="InterPro" id="IPR023753">
    <property type="entry name" value="FAD/NAD-binding_dom"/>
</dbReference>
<dbReference type="EMBL" id="WBJX01000005">
    <property type="protein sequence ID" value="KAB1636824.1"/>
    <property type="molecule type" value="Genomic_DNA"/>
</dbReference>
<keyword evidence="3" id="KW-0560">Oxidoreductase</keyword>
<dbReference type="Gene3D" id="3.50.50.60">
    <property type="entry name" value="FAD/NAD(P)-binding domain"/>
    <property type="match status" value="3"/>
</dbReference>
<evidence type="ECO:0000313" key="6">
    <source>
        <dbReference type="Proteomes" id="UP000490386"/>
    </source>
</evidence>
<gene>
    <name evidence="5" type="ORF">F8O03_14760</name>
</gene>
<dbReference type="GO" id="GO:0005737">
    <property type="term" value="C:cytoplasm"/>
    <property type="evidence" value="ECO:0007669"/>
    <property type="project" value="TreeGrafter"/>
</dbReference>
<proteinExistence type="predicted"/>
<protein>
    <submittedName>
        <fullName evidence="5">NAD(P)/FAD-dependent oxidoreductase</fullName>
    </submittedName>
</protein>
<name>A0A7J5AZ44_9MICO</name>
<evidence type="ECO:0000256" key="1">
    <source>
        <dbReference type="ARBA" id="ARBA00022630"/>
    </source>
</evidence>
<dbReference type="Pfam" id="PF07992">
    <property type="entry name" value="Pyr_redox_2"/>
    <property type="match status" value="2"/>
</dbReference>
<dbReference type="GO" id="GO:0071949">
    <property type="term" value="F:FAD binding"/>
    <property type="evidence" value="ECO:0007669"/>
    <property type="project" value="TreeGrafter"/>
</dbReference>
<evidence type="ECO:0000256" key="3">
    <source>
        <dbReference type="ARBA" id="ARBA00023002"/>
    </source>
</evidence>
<feature type="domain" description="FAD/NAD(P)-binding" evidence="4">
    <location>
        <begin position="4"/>
        <end position="230"/>
    </location>
</feature>
<dbReference type="GO" id="GO:0012501">
    <property type="term" value="P:programmed cell death"/>
    <property type="evidence" value="ECO:0007669"/>
    <property type="project" value="TreeGrafter"/>
</dbReference>
<feature type="domain" description="FAD/NAD(P)-binding" evidence="4">
    <location>
        <begin position="239"/>
        <end position="338"/>
    </location>
</feature>
<keyword evidence="2" id="KW-0274">FAD</keyword>
<organism evidence="5 6">
    <name type="scientific">Pseudoclavibacter terrae</name>
    <dbReference type="NCBI Taxonomy" id="1530195"/>
    <lineage>
        <taxon>Bacteria</taxon>
        <taxon>Bacillati</taxon>
        <taxon>Actinomycetota</taxon>
        <taxon>Actinomycetes</taxon>
        <taxon>Micrococcales</taxon>
        <taxon>Microbacteriaceae</taxon>
        <taxon>Pseudoclavibacter</taxon>
    </lineage>
</organism>
<dbReference type="InterPro" id="IPR050446">
    <property type="entry name" value="FAD-oxidoreductase/Apoptosis"/>
</dbReference>
<dbReference type="AlphaFoldDB" id="A0A7J5AZ44"/>
<dbReference type="InterPro" id="IPR016156">
    <property type="entry name" value="FAD/NAD-linked_Rdtase_dimer_sf"/>
</dbReference>
<dbReference type="InterPro" id="IPR036188">
    <property type="entry name" value="FAD/NAD-bd_sf"/>
</dbReference>
<sequence length="442" mass="46751">MSAYDYLIIGGGMVADAAARGIRERDEAGTIGILSADVDEPYARPALSKKLWVDPDFTWDQTPLGTSEATAAEITLGTLVTGIDRAAKTVTTGGGETITYGRLLIATGSKPVEVAAPESDRIFFFRSASDYRRLRALAAHGSHAVVVGGGYIGTEIAAALAQNDVEVDLVFPDDVLGASTFPPALASRFQELYVEHGVGLIPGRRVETVRDEVRADFEVAADAHTLQDASEQAADGIAAEAAASEVRASPTATTGVTVVFDNGAETEADFVVFGLGVTPVVDLAEEAGLVVDEGGVVVDEQLRTSDPFIWAAGDIAVYPDPVLGQTRVEHVDNATEMGTAVGRSMAGATDPYSHTPYFYSMVFGTRWEAVGTLDPELDVLEAELPESGESDGSRVFYYRDDSGAPVGVLLWDVGEDEALRDAARAVIDEGVTSTEELRARIR</sequence>
<keyword evidence="1" id="KW-0285">Flavoprotein</keyword>
<evidence type="ECO:0000259" key="4">
    <source>
        <dbReference type="Pfam" id="PF07992"/>
    </source>
</evidence>
<dbReference type="OrthoDB" id="1145at2"/>
<dbReference type="PRINTS" id="PR00368">
    <property type="entry name" value="FADPNR"/>
</dbReference>
<dbReference type="GO" id="GO:0033108">
    <property type="term" value="P:mitochondrial respiratory chain complex assembly"/>
    <property type="evidence" value="ECO:0007669"/>
    <property type="project" value="TreeGrafter"/>
</dbReference>
<dbReference type="Gene3D" id="3.30.390.30">
    <property type="match status" value="1"/>
</dbReference>
<comment type="caution">
    <text evidence="5">The sequence shown here is derived from an EMBL/GenBank/DDBJ whole genome shotgun (WGS) entry which is preliminary data.</text>
</comment>
<evidence type="ECO:0000256" key="2">
    <source>
        <dbReference type="ARBA" id="ARBA00022827"/>
    </source>
</evidence>
<dbReference type="PANTHER" id="PTHR43557">
    <property type="entry name" value="APOPTOSIS-INDUCING FACTOR 1"/>
    <property type="match status" value="1"/>
</dbReference>